<dbReference type="GeneID" id="94493829"/>
<dbReference type="Proteomes" id="UP001303601">
    <property type="component" value="Chromosome"/>
</dbReference>
<keyword evidence="4" id="KW-1185">Reference proteome</keyword>
<gene>
    <name evidence="3" type="ORF">R9B83_02920</name>
</gene>
<evidence type="ECO:0000256" key="2">
    <source>
        <dbReference type="SAM" id="SignalP"/>
    </source>
</evidence>
<evidence type="ECO:0000313" key="4">
    <source>
        <dbReference type="Proteomes" id="UP001303601"/>
    </source>
</evidence>
<evidence type="ECO:0008006" key="5">
    <source>
        <dbReference type="Google" id="ProtNLM"/>
    </source>
</evidence>
<dbReference type="RefSeq" id="WP_140031220.1">
    <property type="nucleotide sequence ID" value="NZ_CP137845.1"/>
</dbReference>
<evidence type="ECO:0000313" key="3">
    <source>
        <dbReference type="EMBL" id="WPB53916.1"/>
    </source>
</evidence>
<dbReference type="EMBL" id="CP137845">
    <property type="protein sequence ID" value="WPB53916.1"/>
    <property type="molecule type" value="Genomic_DNA"/>
</dbReference>
<dbReference type="InterPro" id="IPR027593">
    <property type="entry name" value="Aro_clust"/>
</dbReference>
<feature type="chain" id="PRO_5046290863" description="Lipoprotein" evidence="2">
    <location>
        <begin position="27"/>
        <end position="273"/>
    </location>
</feature>
<organism evidence="3 4">
    <name type="scientific">Metamycoplasma equirhinis</name>
    <dbReference type="NCBI Taxonomy" id="92402"/>
    <lineage>
        <taxon>Bacteria</taxon>
        <taxon>Bacillati</taxon>
        <taxon>Mycoplasmatota</taxon>
        <taxon>Mycoplasmoidales</taxon>
        <taxon>Metamycoplasmataceae</taxon>
        <taxon>Metamycoplasma</taxon>
    </lineage>
</organism>
<reference evidence="3" key="1">
    <citation type="submission" date="2023-11" db="EMBL/GenBank/DDBJ databases">
        <title>Completed genome sequence of Mycoplasma equirhinis type strain M432/72.</title>
        <authorList>
            <person name="Spergser J."/>
        </authorList>
    </citation>
    <scope>NUCLEOTIDE SEQUENCE [LARGE SCALE GENOMIC DNA]</scope>
    <source>
        <strain evidence="3">M432/72</strain>
    </source>
</reference>
<name>A0ABZ0PAI1_9BACT</name>
<feature type="signal peptide" evidence="2">
    <location>
        <begin position="1"/>
        <end position="26"/>
    </location>
</feature>
<sequence length="273" mass="31950">MKANKKIIILPSLILPLLPPVSISCANTNANLQNLIDKKGDIIDNVDKDIETKKQFIQTILNSLYDSNLLKMEQYINSLPKTKEQINHSINSLAREMKKHEDKKVIMLQEWLSKNWLLFFENMDKFNLIFDKWISPNPKEGKDEFNKIIAQYSNKVSKLEKYSETKIEGNTIDSSRVAEWSQHTYKKSNYYVGHKNIVFEFYIDLNKNEIVFNPFVWYFQNTKENISLGTIDTIYHSCWLHHSEHEFVNGFEGKLVKKYGHPASMLLIPKGDN</sequence>
<feature type="coiled-coil region" evidence="1">
    <location>
        <begin position="83"/>
        <end position="110"/>
    </location>
</feature>
<keyword evidence="1" id="KW-0175">Coiled coil</keyword>
<evidence type="ECO:0000256" key="1">
    <source>
        <dbReference type="SAM" id="Coils"/>
    </source>
</evidence>
<proteinExistence type="predicted"/>
<protein>
    <recommendedName>
        <fullName evidence="5">Lipoprotein</fullName>
    </recommendedName>
</protein>
<dbReference type="NCBIfam" id="TIGR04313">
    <property type="entry name" value="aro_clust_Mycop"/>
    <property type="match status" value="1"/>
</dbReference>
<dbReference type="PROSITE" id="PS51257">
    <property type="entry name" value="PROKAR_LIPOPROTEIN"/>
    <property type="match status" value="1"/>
</dbReference>
<keyword evidence="2" id="KW-0732">Signal</keyword>
<accession>A0ABZ0PAI1</accession>